<keyword evidence="1" id="KW-0889">Transcription antitermination</keyword>
<evidence type="ECO:0000256" key="2">
    <source>
        <dbReference type="ARBA" id="ARBA00023015"/>
    </source>
</evidence>
<proteinExistence type="predicted"/>
<dbReference type="InterPro" id="IPR006645">
    <property type="entry name" value="NGN-like_dom"/>
</dbReference>
<dbReference type="NCBIfam" id="NF033644">
    <property type="entry name" value="antiterm_UpxY"/>
    <property type="match status" value="1"/>
</dbReference>
<evidence type="ECO:0000259" key="4">
    <source>
        <dbReference type="Pfam" id="PF02357"/>
    </source>
</evidence>
<name>A0AA37KR14_9BACT</name>
<evidence type="ECO:0000313" key="5">
    <source>
        <dbReference type="EMBL" id="GKI20451.1"/>
    </source>
</evidence>
<dbReference type="PANTHER" id="PTHR30265:SF4">
    <property type="entry name" value="KOW MOTIF FAMILY PROTEIN, EXPRESSED"/>
    <property type="match status" value="1"/>
</dbReference>
<keyword evidence="3" id="KW-0804">Transcription</keyword>
<dbReference type="EMBL" id="BQOL01000002">
    <property type="protein sequence ID" value="GKI20451.1"/>
    <property type="molecule type" value="Genomic_DNA"/>
</dbReference>
<dbReference type="Proteomes" id="UP001181347">
    <property type="component" value="Unassembled WGS sequence"/>
</dbReference>
<evidence type="ECO:0000256" key="3">
    <source>
        <dbReference type="ARBA" id="ARBA00023163"/>
    </source>
</evidence>
<sequence>MTNSTDTTAEWYVLRVTYQRELSTKEYLDKLNIENFVPIRVVRRRNSKGQFFRACEAAVHNYIFIRSTRGVIDELKTYKLPMLRYVMHPQNGENQIMVVPEEQMRNFIAVAGNEDEQVLFMSPEEVALSKGDKVRITGGVFEGVEGQLMRVKNSRGKRVVVKIDGITAVATASIPSALVEKI</sequence>
<dbReference type="GO" id="GO:0031564">
    <property type="term" value="P:transcription antitermination"/>
    <property type="evidence" value="ECO:0007669"/>
    <property type="project" value="UniProtKB-KW"/>
</dbReference>
<dbReference type="Gene3D" id="3.30.70.940">
    <property type="entry name" value="NusG, N-terminal domain"/>
    <property type="match status" value="1"/>
</dbReference>
<dbReference type="Proteomes" id="UP001055105">
    <property type="component" value="Unassembled WGS sequence"/>
</dbReference>
<dbReference type="GO" id="GO:0006354">
    <property type="term" value="P:DNA-templated transcription elongation"/>
    <property type="evidence" value="ECO:0007669"/>
    <property type="project" value="InterPro"/>
</dbReference>
<reference evidence="5" key="1">
    <citation type="submission" date="2022-01" db="EMBL/GenBank/DDBJ databases">
        <title>Novel bile acid biosynthetic pathways are enriched in the microbiome of centenarians.</title>
        <authorList>
            <person name="Sato Y."/>
            <person name="Atarashi K."/>
            <person name="Plichta R.D."/>
            <person name="Arai Y."/>
            <person name="Sasajima S."/>
            <person name="Kearney M.S."/>
            <person name="Suda W."/>
            <person name="Takeshita K."/>
            <person name="Sasaki T."/>
            <person name="Okamoto S."/>
            <person name="Skelly N.A."/>
            <person name="Okamura Y."/>
            <person name="Vlamakis H."/>
            <person name="Li Y."/>
            <person name="Tanoue T."/>
            <person name="Takei H."/>
            <person name="Nittono H."/>
            <person name="Narushima S."/>
            <person name="Irie J."/>
            <person name="Itoh H."/>
            <person name="Moriya K."/>
            <person name="Sugiura Y."/>
            <person name="Suematsu M."/>
            <person name="Moritoki N."/>
            <person name="Shibata S."/>
            <person name="Littman R.D."/>
            <person name="Fischbach A.M."/>
            <person name="Uwamino Y."/>
            <person name="Inoue T."/>
            <person name="Honda A."/>
            <person name="Hattori M."/>
            <person name="Murai T."/>
            <person name="Xavier J.R."/>
            <person name="Hirose N."/>
            <person name="Honda K."/>
        </authorList>
    </citation>
    <scope>NUCLEOTIDE SEQUENCE</scope>
    <source>
        <strain evidence="5">CE91-St16</strain>
    </source>
</reference>
<dbReference type="CDD" id="cd09895">
    <property type="entry name" value="NGN_SP_UpxY"/>
    <property type="match status" value="1"/>
</dbReference>
<accession>A0AA37KR14</accession>
<organism evidence="5 7">
    <name type="scientific">Alistipes finegoldii</name>
    <dbReference type="NCBI Taxonomy" id="214856"/>
    <lineage>
        <taxon>Bacteria</taxon>
        <taxon>Pseudomonadati</taxon>
        <taxon>Bacteroidota</taxon>
        <taxon>Bacteroidia</taxon>
        <taxon>Bacteroidales</taxon>
        <taxon>Rikenellaceae</taxon>
        <taxon>Alistipes</taxon>
    </lineage>
</organism>
<reference evidence="6" key="2">
    <citation type="submission" date="2023-10" db="EMBL/GenBank/DDBJ databases">
        <title>Genome Sequence of the Bacteria from From Gut Wall in Crohn's Disease.</title>
        <authorList>
            <person name="Rodriguez-Palacios A."/>
        </authorList>
    </citation>
    <scope>NUCLEOTIDE SEQUENCE</scope>
    <source>
        <strain evidence="6">CavFT-hAR58</strain>
    </source>
</reference>
<dbReference type="RefSeq" id="WP_178845492.1">
    <property type="nucleotide sequence ID" value="NZ_AP025581.1"/>
</dbReference>
<dbReference type="PANTHER" id="PTHR30265">
    <property type="entry name" value="RHO-INTERACTING TRANSCRIPTION TERMINATION FACTOR NUSG"/>
    <property type="match status" value="1"/>
</dbReference>
<dbReference type="SUPFAM" id="SSF82679">
    <property type="entry name" value="N-utilization substance G protein NusG, N-terminal domain"/>
    <property type="match status" value="1"/>
</dbReference>
<dbReference type="EMBL" id="JAWDES010000005">
    <property type="protein sequence ID" value="MDU0260989.1"/>
    <property type="molecule type" value="Genomic_DNA"/>
</dbReference>
<dbReference type="InterPro" id="IPR036735">
    <property type="entry name" value="NGN_dom_sf"/>
</dbReference>
<dbReference type="InterPro" id="IPR008991">
    <property type="entry name" value="Translation_prot_SH3-like_sf"/>
</dbReference>
<dbReference type="InterPro" id="IPR043425">
    <property type="entry name" value="NusG-like"/>
</dbReference>
<comment type="caution">
    <text evidence="5">The sequence shown here is derived from an EMBL/GenBank/DDBJ whole genome shotgun (WGS) entry which is preliminary data.</text>
</comment>
<dbReference type="AlphaFoldDB" id="A0AA37KR14"/>
<protein>
    <submittedName>
        <fullName evidence="5">Transcriptional regulator</fullName>
    </submittedName>
    <submittedName>
        <fullName evidence="6">UpxY family transcription antiterminator</fullName>
    </submittedName>
</protein>
<evidence type="ECO:0000313" key="7">
    <source>
        <dbReference type="Proteomes" id="UP001055105"/>
    </source>
</evidence>
<gene>
    <name evidence="5" type="ORF">CE91St16_33590</name>
    <name evidence="6" type="ORF">RVH17_12900</name>
</gene>
<keyword evidence="2" id="KW-0805">Transcription regulation</keyword>
<dbReference type="SUPFAM" id="SSF50104">
    <property type="entry name" value="Translation proteins SH3-like domain"/>
    <property type="match status" value="1"/>
</dbReference>
<evidence type="ECO:0000256" key="1">
    <source>
        <dbReference type="ARBA" id="ARBA00022814"/>
    </source>
</evidence>
<feature type="domain" description="NusG-like N-terminal" evidence="4">
    <location>
        <begin position="10"/>
        <end position="107"/>
    </location>
</feature>
<evidence type="ECO:0000313" key="6">
    <source>
        <dbReference type="EMBL" id="MDU0260989.1"/>
    </source>
</evidence>
<dbReference type="Pfam" id="PF02357">
    <property type="entry name" value="NusG"/>
    <property type="match status" value="1"/>
</dbReference>